<dbReference type="NCBIfam" id="TIGR00254">
    <property type="entry name" value="GGDEF"/>
    <property type="match status" value="1"/>
</dbReference>
<dbReference type="PANTHER" id="PTHR45138">
    <property type="entry name" value="REGULATORY COMPONENTS OF SENSORY TRANSDUCTION SYSTEM"/>
    <property type="match status" value="1"/>
</dbReference>
<dbReference type="PANTHER" id="PTHR45138:SF6">
    <property type="entry name" value="DIGUANYLATE CYCLASE DGCN"/>
    <property type="match status" value="1"/>
</dbReference>
<dbReference type="CDD" id="cd01949">
    <property type="entry name" value="GGDEF"/>
    <property type="match status" value="1"/>
</dbReference>
<organism evidence="3 4">
    <name type="scientific">Silvibacterium bohemicum</name>
    <dbReference type="NCBI Taxonomy" id="1577686"/>
    <lineage>
        <taxon>Bacteria</taxon>
        <taxon>Pseudomonadati</taxon>
        <taxon>Acidobacteriota</taxon>
        <taxon>Terriglobia</taxon>
        <taxon>Terriglobales</taxon>
        <taxon>Acidobacteriaceae</taxon>
        <taxon>Silvibacterium</taxon>
    </lineage>
</organism>
<evidence type="ECO:0000256" key="1">
    <source>
        <dbReference type="ARBA" id="ARBA00012528"/>
    </source>
</evidence>
<dbReference type="SMART" id="SM00065">
    <property type="entry name" value="GAF"/>
    <property type="match status" value="1"/>
</dbReference>
<dbReference type="GO" id="GO:1902201">
    <property type="term" value="P:negative regulation of bacterial-type flagellum-dependent cell motility"/>
    <property type="evidence" value="ECO:0007669"/>
    <property type="project" value="TreeGrafter"/>
</dbReference>
<protein>
    <recommendedName>
        <fullName evidence="1">diguanylate cyclase</fullName>
        <ecNumber evidence="1">2.7.7.65</ecNumber>
    </recommendedName>
</protein>
<feature type="domain" description="GGDEF" evidence="2">
    <location>
        <begin position="215"/>
        <end position="348"/>
    </location>
</feature>
<gene>
    <name evidence="3" type="ORF">HNQ77_004171</name>
</gene>
<sequence length="359" mass="40263">MALNDFISGDPNLRDLLVFHNVARALTSSLDRDTILRTIMQQMEQFFEPETWSLLLMDEPRKELYYAVAIGQAEADLREVRVPLGQGIAGWVAEHGESLIVPEVDRDPRFAGLSKEKIAGANFRVRSAICMPLRSRLQTLGVIQLINCRLDTLSDYTISFLHVLCDYAAIAIENSRSMERIHELTITDDCTGLYNVRYLYRQLEAEIERARRFHSRFSLIFVDLDHFKAVNDRYGHLVGSQLLVEVGQVLKSQVRGVDSVFRYGGDEFTVLLPESGKLAAQETAARLHSALREKIYEIDGLTLNVRASFGVATYPEDGTSVHEIIRSADSMMYLVKGLSRDNVAVAGFGILPSSHAPPS</sequence>
<dbReference type="RefSeq" id="WP_050058334.1">
    <property type="nucleotide sequence ID" value="NZ_JACHEK010000009.1"/>
</dbReference>
<reference evidence="3 4" key="1">
    <citation type="submission" date="2020-08" db="EMBL/GenBank/DDBJ databases">
        <title>Genomic Encyclopedia of Type Strains, Phase IV (KMG-IV): sequencing the most valuable type-strain genomes for metagenomic binning, comparative biology and taxonomic classification.</title>
        <authorList>
            <person name="Goeker M."/>
        </authorList>
    </citation>
    <scope>NUCLEOTIDE SEQUENCE [LARGE SCALE GENOMIC DNA]</scope>
    <source>
        <strain evidence="3 4">DSM 103733</strain>
    </source>
</reference>
<dbReference type="Pfam" id="PF01590">
    <property type="entry name" value="GAF"/>
    <property type="match status" value="1"/>
</dbReference>
<dbReference type="InterPro" id="IPR043128">
    <property type="entry name" value="Rev_trsase/Diguanyl_cyclase"/>
</dbReference>
<evidence type="ECO:0000313" key="3">
    <source>
        <dbReference type="EMBL" id="MBB6146199.1"/>
    </source>
</evidence>
<dbReference type="EC" id="2.7.7.65" evidence="1"/>
<dbReference type="InterPro" id="IPR029016">
    <property type="entry name" value="GAF-like_dom_sf"/>
</dbReference>
<dbReference type="SUPFAM" id="SSF55073">
    <property type="entry name" value="Nucleotide cyclase"/>
    <property type="match status" value="1"/>
</dbReference>
<proteinExistence type="predicted"/>
<comment type="caution">
    <text evidence="3">The sequence shown here is derived from an EMBL/GenBank/DDBJ whole genome shotgun (WGS) entry which is preliminary data.</text>
</comment>
<dbReference type="SMART" id="SM00267">
    <property type="entry name" value="GGDEF"/>
    <property type="match status" value="1"/>
</dbReference>
<dbReference type="InterPro" id="IPR050469">
    <property type="entry name" value="Diguanylate_Cyclase"/>
</dbReference>
<dbReference type="InterPro" id="IPR029787">
    <property type="entry name" value="Nucleotide_cyclase"/>
</dbReference>
<evidence type="ECO:0000313" key="4">
    <source>
        <dbReference type="Proteomes" id="UP000538666"/>
    </source>
</evidence>
<dbReference type="Gene3D" id="3.30.450.40">
    <property type="match status" value="1"/>
</dbReference>
<dbReference type="AlphaFoldDB" id="A0A841K2P7"/>
<dbReference type="SUPFAM" id="SSF55781">
    <property type="entry name" value="GAF domain-like"/>
    <property type="match status" value="1"/>
</dbReference>
<dbReference type="InterPro" id="IPR003018">
    <property type="entry name" value="GAF"/>
</dbReference>
<name>A0A841K2P7_9BACT</name>
<dbReference type="PROSITE" id="PS50887">
    <property type="entry name" value="GGDEF"/>
    <property type="match status" value="1"/>
</dbReference>
<evidence type="ECO:0000259" key="2">
    <source>
        <dbReference type="PROSITE" id="PS50887"/>
    </source>
</evidence>
<dbReference type="InterPro" id="IPR000160">
    <property type="entry name" value="GGDEF_dom"/>
</dbReference>
<accession>A0A841K2P7</accession>
<dbReference type="GO" id="GO:0043709">
    <property type="term" value="P:cell adhesion involved in single-species biofilm formation"/>
    <property type="evidence" value="ECO:0007669"/>
    <property type="project" value="TreeGrafter"/>
</dbReference>
<dbReference type="Gene3D" id="3.30.70.270">
    <property type="match status" value="1"/>
</dbReference>
<dbReference type="GO" id="GO:0005886">
    <property type="term" value="C:plasma membrane"/>
    <property type="evidence" value="ECO:0007669"/>
    <property type="project" value="TreeGrafter"/>
</dbReference>
<dbReference type="Proteomes" id="UP000538666">
    <property type="component" value="Unassembled WGS sequence"/>
</dbReference>
<keyword evidence="4" id="KW-1185">Reference proteome</keyword>
<dbReference type="FunFam" id="3.30.70.270:FF:000001">
    <property type="entry name" value="Diguanylate cyclase domain protein"/>
    <property type="match status" value="1"/>
</dbReference>
<dbReference type="OrthoDB" id="9783388at2"/>
<dbReference type="EMBL" id="JACHEK010000009">
    <property type="protein sequence ID" value="MBB6146199.1"/>
    <property type="molecule type" value="Genomic_DNA"/>
</dbReference>
<dbReference type="GO" id="GO:0052621">
    <property type="term" value="F:diguanylate cyclase activity"/>
    <property type="evidence" value="ECO:0007669"/>
    <property type="project" value="UniProtKB-EC"/>
</dbReference>
<dbReference type="Pfam" id="PF00990">
    <property type="entry name" value="GGDEF"/>
    <property type="match status" value="1"/>
</dbReference>